<dbReference type="Pfam" id="PF00135">
    <property type="entry name" value="COesterase"/>
    <property type="match status" value="1"/>
</dbReference>
<dbReference type="GeneID" id="43593579"/>
<dbReference type="EC" id="3.1.1.-" evidence="3"/>
<evidence type="ECO:0000313" key="6">
    <source>
        <dbReference type="Proteomes" id="UP000254866"/>
    </source>
</evidence>
<name>A0A370TYZ2_9HELO</name>
<dbReference type="AlphaFoldDB" id="A0A370TYZ2"/>
<dbReference type="SUPFAM" id="SSF53474">
    <property type="entry name" value="alpha/beta-Hydrolases"/>
    <property type="match status" value="1"/>
</dbReference>
<dbReference type="InterPro" id="IPR002018">
    <property type="entry name" value="CarbesteraseB"/>
</dbReference>
<accession>A0A370TYZ2</accession>
<dbReference type="PROSITE" id="PS00122">
    <property type="entry name" value="CARBOXYLESTERASE_B_1"/>
    <property type="match status" value="1"/>
</dbReference>
<dbReference type="Gene3D" id="3.40.50.1820">
    <property type="entry name" value="alpha/beta hydrolase"/>
    <property type="match status" value="1"/>
</dbReference>
<evidence type="ECO:0000256" key="1">
    <source>
        <dbReference type="ARBA" id="ARBA00005964"/>
    </source>
</evidence>
<evidence type="ECO:0000313" key="5">
    <source>
        <dbReference type="EMBL" id="RDL40751.1"/>
    </source>
</evidence>
<evidence type="ECO:0000256" key="3">
    <source>
        <dbReference type="RuleBase" id="RU361235"/>
    </source>
</evidence>
<proteinExistence type="inferred from homology"/>
<comment type="caution">
    <text evidence="5">The sequence shown here is derived from an EMBL/GenBank/DDBJ whole genome shotgun (WGS) entry which is preliminary data.</text>
</comment>
<dbReference type="GO" id="GO:0016787">
    <property type="term" value="F:hydrolase activity"/>
    <property type="evidence" value="ECO:0007669"/>
    <property type="project" value="UniProtKB-KW"/>
</dbReference>
<protein>
    <recommendedName>
        <fullName evidence="3">Carboxylic ester hydrolase</fullName>
        <ecNumber evidence="3">3.1.1.-</ecNumber>
    </recommendedName>
</protein>
<feature type="domain" description="Carboxylesterase type B" evidence="4">
    <location>
        <begin position="49"/>
        <end position="554"/>
    </location>
</feature>
<dbReference type="PANTHER" id="PTHR11559">
    <property type="entry name" value="CARBOXYLESTERASE"/>
    <property type="match status" value="1"/>
</dbReference>
<dbReference type="RefSeq" id="XP_031873407.1">
    <property type="nucleotide sequence ID" value="XM_032009353.1"/>
</dbReference>
<reference evidence="5 6" key="1">
    <citation type="journal article" date="2018" name="IMA Fungus">
        <title>IMA Genome-F 9: Draft genome sequence of Annulohypoxylon stygium, Aspergillus mulundensis, Berkeleyomyces basicola (syn. Thielaviopsis basicola), Ceratocystis smalleyi, two Cercospora beticola strains, Coleophoma cylindrospora, Fusarium fracticaudum, Phialophora cf. hyalina, and Morchella septimelata.</title>
        <authorList>
            <person name="Wingfield B.D."/>
            <person name="Bills G.F."/>
            <person name="Dong Y."/>
            <person name="Huang W."/>
            <person name="Nel W.J."/>
            <person name="Swalarsk-Parry B.S."/>
            <person name="Vaghefi N."/>
            <person name="Wilken P.M."/>
            <person name="An Z."/>
            <person name="de Beer Z.W."/>
            <person name="De Vos L."/>
            <person name="Chen L."/>
            <person name="Duong T.A."/>
            <person name="Gao Y."/>
            <person name="Hammerbacher A."/>
            <person name="Kikkert J.R."/>
            <person name="Li Y."/>
            <person name="Li H."/>
            <person name="Li K."/>
            <person name="Li Q."/>
            <person name="Liu X."/>
            <person name="Ma X."/>
            <person name="Naidoo K."/>
            <person name="Pethybridge S.J."/>
            <person name="Sun J."/>
            <person name="Steenkamp E.T."/>
            <person name="van der Nest M.A."/>
            <person name="van Wyk S."/>
            <person name="Wingfield M.J."/>
            <person name="Xiong C."/>
            <person name="Yue Q."/>
            <person name="Zhang X."/>
        </authorList>
    </citation>
    <scope>NUCLEOTIDE SEQUENCE [LARGE SCALE GENOMIC DNA]</scope>
    <source>
        <strain evidence="5 6">BP 5553</strain>
    </source>
</reference>
<dbReference type="OrthoDB" id="408631at2759"/>
<keyword evidence="6" id="KW-1185">Reference proteome</keyword>
<keyword evidence="2 3" id="KW-0378">Hydrolase</keyword>
<sequence length="560" mass="61051">MPKSLLKALLVLCSVIGSYGTDPAAKKPSKPPGLPLVDLGYELHQPTFNESGQYYNFSNVRYAAPPLGNLRFAPPTSPNLKTKLFNDGSKDVSCIQAVPWWTNYTNAWLTQGTDAFNISAGYQVPNITTLPRQPPAQQEDCLFLDIMVPKAIYDNANRCCGAPVMVWIHGGGYTLGSKTTFSPSAAGLIATSQSNGSPGVIWVAMNYRLGVYGFLSGPTFKSQGGTMNAGLLDQRFALGWIQKNIKKFGGDPKRVTVMGESAGGGSVMHQVTAYGGKKGKVPFQGAIVQSPGFQPMPSAKGQEAVYKTFLTKANVKTLQEARRLSAEKLQFVNYKIIGESSPYGTFTFNPVLDGDFAPALPGQLLLGGKYDKSLHIMAGHNIAEGISFMDPFAQTDDSFAKNLRIYFPTISDSSVTYISTQLYPPIYDGSYGYYSPTFRSDAFVTECFFTCNTNWLAHAFANKTYNYIFSVWPSLHGQDIAYTYANGPSESIQNLTLATIMQGYFTNFAKTGNPNGPGVPFFPTYGKGSVSQNLNLTSIGQMRDNAANVRCDWWQKGLVY</sequence>
<dbReference type="Proteomes" id="UP000254866">
    <property type="component" value="Unassembled WGS sequence"/>
</dbReference>
<comment type="similarity">
    <text evidence="1 3">Belongs to the type-B carboxylesterase/lipase family.</text>
</comment>
<feature type="chain" id="PRO_5016484276" description="Carboxylic ester hydrolase" evidence="3">
    <location>
        <begin position="21"/>
        <end position="560"/>
    </location>
</feature>
<evidence type="ECO:0000259" key="4">
    <source>
        <dbReference type="Pfam" id="PF00135"/>
    </source>
</evidence>
<dbReference type="InterPro" id="IPR050309">
    <property type="entry name" value="Type-B_Carboxylest/Lipase"/>
</dbReference>
<organism evidence="5 6">
    <name type="scientific">Venustampulla echinocandica</name>
    <dbReference type="NCBI Taxonomy" id="2656787"/>
    <lineage>
        <taxon>Eukaryota</taxon>
        <taxon>Fungi</taxon>
        <taxon>Dikarya</taxon>
        <taxon>Ascomycota</taxon>
        <taxon>Pezizomycotina</taxon>
        <taxon>Leotiomycetes</taxon>
        <taxon>Helotiales</taxon>
        <taxon>Pleuroascaceae</taxon>
        <taxon>Venustampulla</taxon>
    </lineage>
</organism>
<dbReference type="STRING" id="2656787.A0A370TYZ2"/>
<keyword evidence="3" id="KW-0732">Signal</keyword>
<feature type="signal peptide" evidence="3">
    <location>
        <begin position="1"/>
        <end position="20"/>
    </location>
</feature>
<gene>
    <name evidence="5" type="ORF">BP5553_00730</name>
</gene>
<dbReference type="EMBL" id="NPIC01000001">
    <property type="protein sequence ID" value="RDL40751.1"/>
    <property type="molecule type" value="Genomic_DNA"/>
</dbReference>
<evidence type="ECO:0000256" key="2">
    <source>
        <dbReference type="ARBA" id="ARBA00022801"/>
    </source>
</evidence>
<dbReference type="InterPro" id="IPR019826">
    <property type="entry name" value="Carboxylesterase_B_AS"/>
</dbReference>
<dbReference type="InterPro" id="IPR029058">
    <property type="entry name" value="AB_hydrolase_fold"/>
</dbReference>